<dbReference type="InParanoid" id="A0A194XBZ5"/>
<dbReference type="InterPro" id="IPR010730">
    <property type="entry name" value="HET"/>
</dbReference>
<dbReference type="PANTHER" id="PTHR10622:SF10">
    <property type="entry name" value="HET DOMAIN-CONTAINING PROTEIN"/>
    <property type="match status" value="1"/>
</dbReference>
<dbReference type="InterPro" id="IPR058525">
    <property type="entry name" value="DUF8212"/>
</dbReference>
<reference evidence="3 4" key="1">
    <citation type="submission" date="2015-10" db="EMBL/GenBank/DDBJ databases">
        <title>Full genome of DAOMC 229536 Phialocephala scopiformis, a fungal endophyte of spruce producing the potent anti-insectan compound rugulosin.</title>
        <authorList>
            <consortium name="DOE Joint Genome Institute"/>
            <person name="Walker A.K."/>
            <person name="Frasz S.L."/>
            <person name="Seifert K.A."/>
            <person name="Miller J.D."/>
            <person name="Mondo S.J."/>
            <person name="Labutti K."/>
            <person name="Lipzen A."/>
            <person name="Dockter R."/>
            <person name="Kennedy M."/>
            <person name="Grigoriev I.V."/>
            <person name="Spatafora J.W."/>
        </authorList>
    </citation>
    <scope>NUCLEOTIDE SEQUENCE [LARGE SCALE GENOMIC DNA]</scope>
    <source>
        <strain evidence="3 4">CBS 120377</strain>
    </source>
</reference>
<accession>A0A194XBZ5</accession>
<feature type="domain" description="Heterokaryon incompatibility" evidence="1">
    <location>
        <begin position="22"/>
        <end position="108"/>
    </location>
</feature>
<sequence>MRLLNARTRKLREFMGDDTPPYAILSHTWGRDEVTFQDLNLAGSGQDKLGYEKIRKCCEQAIQDGLYWAWVDTCCIDKTSSAELSEAINSMFRWYQKAQVCYVYLSDVSGCNPPQEEELAQSRWFTRSWTLQELIAPRFVLFYSRIWEHIGTKEQLADIISSITTIDEEDLCGTSLELVSVAKKMSWAAKRKATRLEDTAYSLLGLFDVNMPLLYGEGQKAFIRLQEEILKSSYDHSLFAWRLDEASIIELKRYTKLLSRPEFLSSQESTFGGLLADSPAAFQKCHKIVSMGSWGHVYHSPPVIHNKCVYIDLPVIRRSELDESFAVLDCRLQDDDQNYLAVPLRQWGIGTFSGRLRDLVLVPSDCLNFDSKTLSPENTERLRIKAPTLNEGLQGCFFLAGLPPEASGYQLRSLHCKAGARFDRKKRILRPEKHARGAQAVFVFGNKHGDRFALVLAQYSRSHTSCNSVAYVKILNNGHIEDDIELRGYMHEVDVAGGSWLSTYLGKVSITPIGTTNLQIQLMSQSSRHGPTESVIITEYIRESYMAAGRG</sequence>
<dbReference type="Pfam" id="PF06985">
    <property type="entry name" value="HET"/>
    <property type="match status" value="1"/>
</dbReference>
<proteinExistence type="predicted"/>
<evidence type="ECO:0000313" key="3">
    <source>
        <dbReference type="EMBL" id="KUJ17277.1"/>
    </source>
</evidence>
<dbReference type="AlphaFoldDB" id="A0A194XBZ5"/>
<dbReference type="EMBL" id="KQ947414">
    <property type="protein sequence ID" value="KUJ17277.1"/>
    <property type="molecule type" value="Genomic_DNA"/>
</dbReference>
<dbReference type="OrthoDB" id="674604at2759"/>
<dbReference type="Proteomes" id="UP000070700">
    <property type="component" value="Unassembled WGS sequence"/>
</dbReference>
<evidence type="ECO:0000313" key="4">
    <source>
        <dbReference type="Proteomes" id="UP000070700"/>
    </source>
</evidence>
<dbReference type="PANTHER" id="PTHR10622">
    <property type="entry name" value="HET DOMAIN-CONTAINING PROTEIN"/>
    <property type="match status" value="1"/>
</dbReference>
<dbReference type="KEGG" id="psco:LY89DRAFT_50073"/>
<evidence type="ECO:0000259" key="1">
    <source>
        <dbReference type="Pfam" id="PF06985"/>
    </source>
</evidence>
<keyword evidence="4" id="KW-1185">Reference proteome</keyword>
<evidence type="ECO:0000259" key="2">
    <source>
        <dbReference type="Pfam" id="PF26640"/>
    </source>
</evidence>
<name>A0A194XBZ5_MOLSC</name>
<dbReference type="Pfam" id="PF26640">
    <property type="entry name" value="DUF8212"/>
    <property type="match status" value="1"/>
</dbReference>
<organism evidence="3 4">
    <name type="scientific">Mollisia scopiformis</name>
    <name type="common">Conifer needle endophyte fungus</name>
    <name type="synonym">Phialocephala scopiformis</name>
    <dbReference type="NCBI Taxonomy" id="149040"/>
    <lineage>
        <taxon>Eukaryota</taxon>
        <taxon>Fungi</taxon>
        <taxon>Dikarya</taxon>
        <taxon>Ascomycota</taxon>
        <taxon>Pezizomycotina</taxon>
        <taxon>Leotiomycetes</taxon>
        <taxon>Helotiales</taxon>
        <taxon>Mollisiaceae</taxon>
        <taxon>Mollisia</taxon>
    </lineage>
</organism>
<gene>
    <name evidence="3" type="ORF">LY89DRAFT_50073</name>
</gene>
<dbReference type="GeneID" id="28817686"/>
<dbReference type="RefSeq" id="XP_018071632.1">
    <property type="nucleotide sequence ID" value="XM_018207960.1"/>
</dbReference>
<feature type="domain" description="DUF8212" evidence="2">
    <location>
        <begin position="220"/>
        <end position="292"/>
    </location>
</feature>
<protein>
    <submittedName>
        <fullName evidence="3">HET-domain-containing protein</fullName>
    </submittedName>
</protein>